<dbReference type="AlphaFoldDB" id="A0AAQ3MQ71"/>
<gene>
    <name evidence="1" type="ORF">V8G54_034415</name>
</gene>
<reference evidence="1 2" key="1">
    <citation type="journal article" date="2023" name="Life. Sci Alliance">
        <title>Evolutionary insights into 3D genome organization and epigenetic landscape of Vigna mungo.</title>
        <authorList>
            <person name="Junaid A."/>
            <person name="Singh B."/>
            <person name="Bhatia S."/>
        </authorList>
    </citation>
    <scope>NUCLEOTIDE SEQUENCE [LARGE SCALE GENOMIC DNA]</scope>
    <source>
        <strain evidence="1">Urdbean</strain>
    </source>
</reference>
<sequence>MCTIFTEAEEEQAKKSEKKRYGFPPNWAAAIRFLTHMMKLFLIICGVGKSIYLPIVSQNHRESVRYVASLPFTFLHFLKTKRFFAYNISLLKVKLLDIKEAVDKLK</sequence>
<evidence type="ECO:0000313" key="1">
    <source>
        <dbReference type="EMBL" id="WVY95327.1"/>
    </source>
</evidence>
<organism evidence="1 2">
    <name type="scientific">Vigna mungo</name>
    <name type="common">Black gram</name>
    <name type="synonym">Phaseolus mungo</name>
    <dbReference type="NCBI Taxonomy" id="3915"/>
    <lineage>
        <taxon>Eukaryota</taxon>
        <taxon>Viridiplantae</taxon>
        <taxon>Streptophyta</taxon>
        <taxon>Embryophyta</taxon>
        <taxon>Tracheophyta</taxon>
        <taxon>Spermatophyta</taxon>
        <taxon>Magnoliopsida</taxon>
        <taxon>eudicotyledons</taxon>
        <taxon>Gunneridae</taxon>
        <taxon>Pentapetalae</taxon>
        <taxon>rosids</taxon>
        <taxon>fabids</taxon>
        <taxon>Fabales</taxon>
        <taxon>Fabaceae</taxon>
        <taxon>Papilionoideae</taxon>
        <taxon>50 kb inversion clade</taxon>
        <taxon>NPAAA clade</taxon>
        <taxon>indigoferoid/millettioid clade</taxon>
        <taxon>Phaseoleae</taxon>
        <taxon>Vigna</taxon>
    </lineage>
</organism>
<proteinExistence type="predicted"/>
<accession>A0AAQ3MQ71</accession>
<evidence type="ECO:0000313" key="2">
    <source>
        <dbReference type="Proteomes" id="UP001374535"/>
    </source>
</evidence>
<keyword evidence="2" id="KW-1185">Reference proteome</keyword>
<name>A0AAQ3MQ71_VIGMU</name>
<protein>
    <submittedName>
        <fullName evidence="1">Uncharacterized protein</fullName>
    </submittedName>
</protein>
<dbReference type="EMBL" id="CP144691">
    <property type="protein sequence ID" value="WVY95327.1"/>
    <property type="molecule type" value="Genomic_DNA"/>
</dbReference>
<dbReference type="Proteomes" id="UP001374535">
    <property type="component" value="Chromosome 10"/>
</dbReference>